<evidence type="ECO:0000256" key="2">
    <source>
        <dbReference type="SAM" id="Phobius"/>
    </source>
</evidence>
<dbReference type="Proteomes" id="UP001530400">
    <property type="component" value="Unassembled WGS sequence"/>
</dbReference>
<protein>
    <recommendedName>
        <fullName evidence="5">Fatty acid hydroxylase domain-containing protein</fullName>
    </recommendedName>
</protein>
<proteinExistence type="predicted"/>
<evidence type="ECO:0000313" key="4">
    <source>
        <dbReference type="Proteomes" id="UP001530400"/>
    </source>
</evidence>
<dbReference type="InterPro" id="IPR050307">
    <property type="entry name" value="Sterol_Desaturase_Related"/>
</dbReference>
<gene>
    <name evidence="3" type="ORF">ACHAWO_004377</name>
</gene>
<evidence type="ECO:0008006" key="5">
    <source>
        <dbReference type="Google" id="ProtNLM"/>
    </source>
</evidence>
<keyword evidence="2" id="KW-1133">Transmembrane helix</keyword>
<evidence type="ECO:0000256" key="1">
    <source>
        <dbReference type="SAM" id="MobiDB-lite"/>
    </source>
</evidence>
<comment type="caution">
    <text evidence="3">The sequence shown here is derived from an EMBL/GenBank/DDBJ whole genome shotgun (WGS) entry which is preliminary data.</text>
</comment>
<feature type="transmembrane region" description="Helical" evidence="2">
    <location>
        <begin position="47"/>
        <end position="65"/>
    </location>
</feature>
<accession>A0ABD3MUP3</accession>
<feature type="transmembrane region" description="Helical" evidence="2">
    <location>
        <begin position="81"/>
        <end position="104"/>
    </location>
</feature>
<sequence>MCTSNNEPKLADDSVLTPNSTGIAPKASQSSQFSTPKKPMRLKKQQLTSLLLDSATSIFVIHYIYKNPSYLNPWEIPNAQLWVLGFILIRCAIVFYDHLVVFLIEKAFKCKVLPTREPGAPPVRYVELDTRSVVYLSLNSLNEYTFVMRLTYYLWDGGYQGMLPWRLSQLSLGNTIVAIGIMFISMDLLYAPLHHFLHLPSMYPLIHKHHHRQHFPVRGYLDAGNEHPIEHMIGVTCTWFAVCTAEVLLPTMKMLWEVIKTGERSDIKGILASVELRGGGVHAVTVLIFFQLHAALAMMNHSPFDAQFSLPFVGSSLLFGNDSSRIGAMDNIPIIGKRLRRVISGQWFRYSVGHHEMHHRKFNYNYAQYCLFYDHWMGTFISYEGPKTASELEAKKKAKSS</sequence>
<dbReference type="AlphaFoldDB" id="A0ABD3MUP3"/>
<keyword evidence="2" id="KW-0812">Transmembrane</keyword>
<evidence type="ECO:0000313" key="3">
    <source>
        <dbReference type="EMBL" id="KAL3767675.1"/>
    </source>
</evidence>
<name>A0ABD3MUP3_9STRA</name>
<feature type="transmembrane region" description="Helical" evidence="2">
    <location>
        <begin position="175"/>
        <end position="193"/>
    </location>
</feature>
<organism evidence="3 4">
    <name type="scientific">Cyclotella atomus</name>
    <dbReference type="NCBI Taxonomy" id="382360"/>
    <lineage>
        <taxon>Eukaryota</taxon>
        <taxon>Sar</taxon>
        <taxon>Stramenopiles</taxon>
        <taxon>Ochrophyta</taxon>
        <taxon>Bacillariophyta</taxon>
        <taxon>Coscinodiscophyceae</taxon>
        <taxon>Thalassiosirophycidae</taxon>
        <taxon>Stephanodiscales</taxon>
        <taxon>Stephanodiscaceae</taxon>
        <taxon>Cyclotella</taxon>
    </lineage>
</organism>
<reference evidence="3 4" key="1">
    <citation type="submission" date="2024-10" db="EMBL/GenBank/DDBJ databases">
        <title>Updated reference genomes for cyclostephanoid diatoms.</title>
        <authorList>
            <person name="Roberts W.R."/>
            <person name="Alverson A.J."/>
        </authorList>
    </citation>
    <scope>NUCLEOTIDE SEQUENCE [LARGE SCALE GENOMIC DNA]</scope>
    <source>
        <strain evidence="3 4">AJA010-31</strain>
    </source>
</reference>
<dbReference type="PANTHER" id="PTHR11863">
    <property type="entry name" value="STEROL DESATURASE"/>
    <property type="match status" value="1"/>
</dbReference>
<keyword evidence="2" id="KW-0472">Membrane</keyword>
<keyword evidence="4" id="KW-1185">Reference proteome</keyword>
<feature type="region of interest" description="Disordered" evidence="1">
    <location>
        <begin position="1"/>
        <end position="39"/>
    </location>
</feature>
<dbReference type="EMBL" id="JALLPJ020001360">
    <property type="protein sequence ID" value="KAL3767675.1"/>
    <property type="molecule type" value="Genomic_DNA"/>
</dbReference>
<feature type="compositionally biased region" description="Polar residues" evidence="1">
    <location>
        <begin position="16"/>
        <end position="35"/>
    </location>
</feature>